<protein>
    <submittedName>
        <fullName evidence="1">Uncharacterized protein</fullName>
    </submittedName>
</protein>
<keyword evidence="2" id="KW-1185">Reference proteome</keyword>
<reference evidence="1" key="1">
    <citation type="submission" date="2024-12" db="EMBL/GenBank/DDBJ databases">
        <title>Comparative genomics and development of molecular markers within Purpureocillium lilacinum and among Purpureocillium species.</title>
        <authorList>
            <person name="Yeh Z.-Y."/>
            <person name="Ni N.-T."/>
            <person name="Lo P.-H."/>
            <person name="Mushyakhwo K."/>
            <person name="Lin C.-F."/>
            <person name="Nai Y.-S."/>
        </authorList>
    </citation>
    <scope>NUCLEOTIDE SEQUENCE</scope>
    <source>
        <strain evidence="1">NCHU-NPUST-175</strain>
    </source>
</reference>
<dbReference type="EMBL" id="JBGNUJ010000010">
    <property type="protein sequence ID" value="KAL3954998.1"/>
    <property type="molecule type" value="Genomic_DNA"/>
</dbReference>
<gene>
    <name evidence="1" type="ORF">ACCO45_010561</name>
</gene>
<proteinExistence type="predicted"/>
<accession>A0ACC4DI70</accession>
<name>A0ACC4DI70_PURLI</name>
<evidence type="ECO:0000313" key="2">
    <source>
        <dbReference type="Proteomes" id="UP001638806"/>
    </source>
</evidence>
<dbReference type="Proteomes" id="UP001638806">
    <property type="component" value="Unassembled WGS sequence"/>
</dbReference>
<organism evidence="1 2">
    <name type="scientific">Purpureocillium lilacinum</name>
    <name type="common">Paecilomyces lilacinus</name>
    <dbReference type="NCBI Taxonomy" id="33203"/>
    <lineage>
        <taxon>Eukaryota</taxon>
        <taxon>Fungi</taxon>
        <taxon>Dikarya</taxon>
        <taxon>Ascomycota</taxon>
        <taxon>Pezizomycotina</taxon>
        <taxon>Sordariomycetes</taxon>
        <taxon>Hypocreomycetidae</taxon>
        <taxon>Hypocreales</taxon>
        <taxon>Ophiocordycipitaceae</taxon>
        <taxon>Purpureocillium</taxon>
    </lineage>
</organism>
<evidence type="ECO:0000313" key="1">
    <source>
        <dbReference type="EMBL" id="KAL3954998.1"/>
    </source>
</evidence>
<sequence>MTFPSKPRLSIGERLGLAAKLTTLVPFRLALYTTYLIYFSLRNRFRVRFYFMCAAVRMIFLTLSGRQIQYLTPTTRQSYQGWVTKKAKSKAVRASSADAARVVRDIEPLSADDDSAVLWIGNRHKAKKFVIFFHGGGYVATALPGHFEWCWNSYVRTGAEVGVEVAVAFLQYTMYPADISIGGDSAGGNLTAQLIGHLLHPNPGARRIELTEPLGGAFLVSPWLSVDTRSPSFVANDYNDMISSKVVQRLGTEYFGGVEGFKQGIDDVVARIYVTVGKREVLADHGIKFVKVLRTLGVMSDIRLEETEGEAHDWILLEGEVGSVGDATKRMKDWYKSVISVN</sequence>
<comment type="caution">
    <text evidence="1">The sequence shown here is derived from an EMBL/GenBank/DDBJ whole genome shotgun (WGS) entry which is preliminary data.</text>
</comment>